<evidence type="ECO:0008006" key="3">
    <source>
        <dbReference type="Google" id="ProtNLM"/>
    </source>
</evidence>
<gene>
    <name evidence="1" type="ORF">KC571_00025</name>
</gene>
<evidence type="ECO:0000313" key="1">
    <source>
        <dbReference type="EMBL" id="MCA9389773.1"/>
    </source>
</evidence>
<accession>A0A955RPQ7</accession>
<organism evidence="1 2">
    <name type="scientific">candidate division WWE3 bacterium</name>
    <dbReference type="NCBI Taxonomy" id="2053526"/>
    <lineage>
        <taxon>Bacteria</taxon>
        <taxon>Katanobacteria</taxon>
    </lineage>
</organism>
<sequence length="143" mass="16423">MDHVAILNKQWKIIPKLLNRQKTIESRWLKNRSAPWDRVRAGDVVYFKEAGEPVTLRAEVSGVEQYESLTSEKIKEIISLYGGEGKIFLNNPDNLDWFLPKRYCILIFIKNVSEIDPFHIDKLGYGTGAAWMCVGDINAVKKI</sequence>
<dbReference type="AlphaFoldDB" id="A0A955RPQ7"/>
<dbReference type="Proteomes" id="UP000701698">
    <property type="component" value="Unassembled WGS sequence"/>
</dbReference>
<name>A0A955RPQ7_UNCKA</name>
<comment type="caution">
    <text evidence="1">The sequence shown here is derived from an EMBL/GenBank/DDBJ whole genome shotgun (WGS) entry which is preliminary data.</text>
</comment>
<protein>
    <recommendedName>
        <fullName evidence="3">ASCH domain-containing protein</fullName>
    </recommendedName>
</protein>
<reference evidence="1" key="2">
    <citation type="journal article" date="2021" name="Microbiome">
        <title>Successional dynamics and alternative stable states in a saline activated sludge microbial community over 9 years.</title>
        <authorList>
            <person name="Wang Y."/>
            <person name="Ye J."/>
            <person name="Ju F."/>
            <person name="Liu L."/>
            <person name="Boyd J.A."/>
            <person name="Deng Y."/>
            <person name="Parks D.H."/>
            <person name="Jiang X."/>
            <person name="Yin X."/>
            <person name="Woodcroft B.J."/>
            <person name="Tyson G.W."/>
            <person name="Hugenholtz P."/>
            <person name="Polz M.F."/>
            <person name="Zhang T."/>
        </authorList>
    </citation>
    <scope>NUCLEOTIDE SEQUENCE</scope>
    <source>
        <strain evidence="1">HKST-UBA01</strain>
    </source>
</reference>
<proteinExistence type="predicted"/>
<dbReference type="Gene3D" id="2.30.130.30">
    <property type="entry name" value="Hypothetical protein"/>
    <property type="match status" value="1"/>
</dbReference>
<reference evidence="1" key="1">
    <citation type="submission" date="2020-04" db="EMBL/GenBank/DDBJ databases">
        <authorList>
            <person name="Zhang T."/>
        </authorList>
    </citation>
    <scope>NUCLEOTIDE SEQUENCE</scope>
    <source>
        <strain evidence="1">HKST-UBA01</strain>
    </source>
</reference>
<evidence type="ECO:0000313" key="2">
    <source>
        <dbReference type="Proteomes" id="UP000701698"/>
    </source>
</evidence>
<dbReference type="EMBL" id="JAGQKX010000001">
    <property type="protein sequence ID" value="MCA9389773.1"/>
    <property type="molecule type" value="Genomic_DNA"/>
</dbReference>